<keyword evidence="2" id="KW-1185">Reference proteome</keyword>
<proteinExistence type="predicted"/>
<evidence type="ECO:0000313" key="1">
    <source>
        <dbReference type="EMBL" id="KAL0939844.1"/>
    </source>
</evidence>
<evidence type="ECO:0000313" key="2">
    <source>
        <dbReference type="Proteomes" id="UP000805649"/>
    </source>
</evidence>
<dbReference type="Proteomes" id="UP000805649">
    <property type="component" value="Unassembled WGS sequence"/>
</dbReference>
<accession>A0ACC3Z704</accession>
<comment type="caution">
    <text evidence="1">The sequence shown here is derived from an EMBL/GenBank/DDBJ whole genome shotgun (WGS) entry which is preliminary data.</text>
</comment>
<sequence length="507" mass="56040">MAPQSCRQCRRLKRKCPREFPSCSLCTRLGKTCQYPAGRKAYGSPQGESEKPQFISTPTPSIDSEIWSGTTKPYSSFPTTFFLDTDIFQPVSHDSLSGTCSVPKYVLELLGQDLVSVCNAYFSSIDPWFPFVSRKKLRQDLEIGLSADLALLLLSMKLVMEPDAGTYLVAIESPTYEAVRRYISTLETVLPMTMRFFQSLVLMATYEIGHGIFPAAYLTVGRAARLGLLRGVHDRNHTTQLFQTPPTWTHWEEERRTWWATIILERYMSLGPVGLPLATPEPVQGDLLPTSDLDWFRGSIGTSQPLYTTGFSTDSEIGPFARVCQASHILGRVLSHRSSRKGSLVSKDILNEALQLEATLSALDMHLSQSFHAAATAVDVALCTVARLTLYHGYACIQPAAVGERLPEESEMQNVSIRGLKQIISVCGPMLASVVIQQAAQNFNSLSPLVIQVLYDIATECQWFVREGDVVEGADTTLQLVTEALGLISQRWRVAAKCLQLLNGSSG</sequence>
<name>A0ACC3Z704_COLTU</name>
<dbReference type="EMBL" id="VUJX02000003">
    <property type="protein sequence ID" value="KAL0939844.1"/>
    <property type="molecule type" value="Genomic_DNA"/>
</dbReference>
<protein>
    <submittedName>
        <fullName evidence="1">Fungal specific transcription factor</fullName>
    </submittedName>
</protein>
<reference evidence="1 2" key="1">
    <citation type="journal article" date="2020" name="Phytopathology">
        <title>Genome Sequence Resources of Colletotrichum truncatum, C. plurivorum, C. musicola, and C. sojae: Four Species Pathogenic to Soybean (Glycine max).</title>
        <authorList>
            <person name="Rogerio F."/>
            <person name="Boufleur T.R."/>
            <person name="Ciampi-Guillardi M."/>
            <person name="Sukno S.A."/>
            <person name="Thon M.R."/>
            <person name="Massola Junior N.S."/>
            <person name="Baroncelli R."/>
        </authorList>
    </citation>
    <scope>NUCLEOTIDE SEQUENCE [LARGE SCALE GENOMIC DNA]</scope>
    <source>
        <strain evidence="1 2">CMES1059</strain>
    </source>
</reference>
<organism evidence="1 2">
    <name type="scientific">Colletotrichum truncatum</name>
    <name type="common">Anthracnose fungus</name>
    <name type="synonym">Colletotrichum capsici</name>
    <dbReference type="NCBI Taxonomy" id="5467"/>
    <lineage>
        <taxon>Eukaryota</taxon>
        <taxon>Fungi</taxon>
        <taxon>Dikarya</taxon>
        <taxon>Ascomycota</taxon>
        <taxon>Pezizomycotina</taxon>
        <taxon>Sordariomycetes</taxon>
        <taxon>Hypocreomycetidae</taxon>
        <taxon>Glomerellales</taxon>
        <taxon>Glomerellaceae</taxon>
        <taxon>Colletotrichum</taxon>
        <taxon>Colletotrichum truncatum species complex</taxon>
    </lineage>
</organism>
<gene>
    <name evidence="1" type="ORF">CTRU02_206454</name>
</gene>